<proteinExistence type="predicted"/>
<evidence type="ECO:0000313" key="4">
    <source>
        <dbReference type="Proteomes" id="UP001595748"/>
    </source>
</evidence>
<feature type="compositionally biased region" description="Basic and acidic residues" evidence="2">
    <location>
        <begin position="1151"/>
        <end position="1170"/>
    </location>
</feature>
<keyword evidence="4" id="KW-1185">Reference proteome</keyword>
<accession>A0ABV8A4A0</accession>
<organism evidence="3 4">
    <name type="scientific">Deinococcus antarcticus</name>
    <dbReference type="NCBI Taxonomy" id="1298767"/>
    <lineage>
        <taxon>Bacteria</taxon>
        <taxon>Thermotogati</taxon>
        <taxon>Deinococcota</taxon>
        <taxon>Deinococci</taxon>
        <taxon>Deinococcales</taxon>
        <taxon>Deinococcaceae</taxon>
        <taxon>Deinococcus</taxon>
    </lineage>
</organism>
<evidence type="ECO:0000256" key="2">
    <source>
        <dbReference type="SAM" id="MobiDB-lite"/>
    </source>
</evidence>
<dbReference type="Proteomes" id="UP001595748">
    <property type="component" value="Unassembled WGS sequence"/>
</dbReference>
<protein>
    <submittedName>
        <fullName evidence="3">Uncharacterized protein</fullName>
    </submittedName>
</protein>
<comment type="caution">
    <text evidence="3">The sequence shown here is derived from an EMBL/GenBank/DDBJ whole genome shotgun (WGS) entry which is preliminary data.</text>
</comment>
<sequence length="1400" mass="155563">MQTMLEDVLGGVLKTNDSVWQSFLNEPRVGVTVSDAADTALALFADRYGPKQLNWNLTTIMEKVAKQCFPLHPLTTAFLASVTLHSSGTVRSVLGFIQDEDGYVMPRFKEAALTENGQPNWVLPTSLVDYFGEALNEDKYKSFKNVIKPDLTAEQQDVLKAMLLLDVAELPTKNAGGYAAVIANLAGLEEAEAKRTLVTLEEQHYIRYDSANKTYSFWVGSNDALDLDRLLNEEIQAREQNKKIGQLFEIFTGGTNAVNKLPLTEKYPVAVQWGHADDWAAQEVLVPVSGLNQGLLTALRTKYAVEIDRAPDARGVVVLVVPRTQSEANEAAEKIKQLLSFSDKDKDAPMLFLVPQEPHADLHTNLLKLALLSDPLFKQQAQQKVGPSALNEMWQNLGNKAIKSLTVLRQNSVIVVPPNITSAWNARAKPNLANRIGEALKVVYELAYPNHPDGFFTQYKQSSSNLSKATVDVIYELLDNSLDQVKWSANAKVPSEVVKLLQKDWKIVSPQQQIMEPEFTKVKVAWDRFEGTFSPKIKSAYASGVLQELLQPPYGYDQNTLALLFAAWIGRNRDAIAISGVGKLSRPAPGSKEAFKNPAVFLKAMSAVQIHRKDMAGEKAKVAGVLAQLRDGVFTEAEAKRGILIIQEFRQNNPRFDADYLDQLEVAAGKLQKGLDNQAAYDKAVENFEVKLGQARGVTQVKPLADSLKSGFPSLSVVATDKPTIEQLQGQLLNHVTNLTTAEIKQYTQLRDIGQYSLHVAGLKGLSDALYRLGLPELKAQADAGLQTLARAKEALEASQVEAAEVSVVNSISVTGGLAALRESLEALRKLDPKSNKAYELSEKKYGQIKEAIAHLEGQLPNWQEALETVLDAKSAGQLSKDLLAQGSKYEGTPEARRMTALQGQAESLNRFFNVLSSTTPLRDPSDIDSRRTTLNALADEYAATLTEAQRGKVEEALGELEQQRLAKETEASQWLKKYQERFSSGNTNGLEKELDSPPRFLNDTDRAALSELRTSLRSEQDRRAQEEQQLKLVRSLPHTGTMAALESSLAELGKITPVTEKVRTEADQKREKVNAEITRLNALLERWTAALASAMQPQALDELSKDITRNESYLRGTAHEENVQKLAAQVAEVHSVLRRAGELRGNSSTRLRDLAERRSAQESLREHADLSPQQREMLDNDIVQTGRIFDEQLSTLDKTLAGFQSKLDAVQAMAELDKIDLSKFPRAGLPEDRLTQLRALEARRDTLRPLLNDLAMLGKQIWRNMAEAQELLRQYTALLGAEAWSEAQRDAVTAKRTALTDQLRAKRQEASAWLTEREENLPGLDAKGLSKLEDELRQPHAFLDVPEHDRLSTLRAKLHARLEEDQALQIETLFERIESPQRRAALLERLRSLLLTEVS</sequence>
<keyword evidence="1" id="KW-0175">Coiled coil</keyword>
<feature type="region of interest" description="Disordered" evidence="2">
    <location>
        <begin position="1149"/>
        <end position="1171"/>
    </location>
</feature>
<dbReference type="EMBL" id="JBHRZF010000059">
    <property type="protein sequence ID" value="MFC3860269.1"/>
    <property type="molecule type" value="Genomic_DNA"/>
</dbReference>
<name>A0ABV8A4A0_9DEIO</name>
<evidence type="ECO:0000313" key="3">
    <source>
        <dbReference type="EMBL" id="MFC3860269.1"/>
    </source>
</evidence>
<dbReference type="RefSeq" id="WP_380076421.1">
    <property type="nucleotide sequence ID" value="NZ_JBHRZF010000059.1"/>
</dbReference>
<feature type="coiled-coil region" evidence="1">
    <location>
        <begin position="1064"/>
        <end position="1091"/>
    </location>
</feature>
<reference evidence="4" key="1">
    <citation type="journal article" date="2019" name="Int. J. Syst. Evol. Microbiol.">
        <title>The Global Catalogue of Microorganisms (GCM) 10K type strain sequencing project: providing services to taxonomists for standard genome sequencing and annotation.</title>
        <authorList>
            <consortium name="The Broad Institute Genomics Platform"/>
            <consortium name="The Broad Institute Genome Sequencing Center for Infectious Disease"/>
            <person name="Wu L."/>
            <person name="Ma J."/>
        </authorList>
    </citation>
    <scope>NUCLEOTIDE SEQUENCE [LARGE SCALE GENOMIC DNA]</scope>
    <source>
        <strain evidence="4">CCTCC AB 2013263</strain>
    </source>
</reference>
<evidence type="ECO:0000256" key="1">
    <source>
        <dbReference type="SAM" id="Coils"/>
    </source>
</evidence>
<gene>
    <name evidence="3" type="ORF">ACFOPQ_05760</name>
</gene>